<dbReference type="InParanoid" id="A0A1C7NB10"/>
<dbReference type="Proteomes" id="UP000093000">
    <property type="component" value="Unassembled WGS sequence"/>
</dbReference>
<evidence type="ECO:0000313" key="3">
    <source>
        <dbReference type="Proteomes" id="UP000093000"/>
    </source>
</evidence>
<keyword evidence="3" id="KW-1185">Reference proteome</keyword>
<proteinExistence type="predicted"/>
<dbReference type="SUPFAM" id="SSF53335">
    <property type="entry name" value="S-adenosyl-L-methionine-dependent methyltransferases"/>
    <property type="match status" value="1"/>
</dbReference>
<dbReference type="Pfam" id="PF01170">
    <property type="entry name" value="UPF0020"/>
    <property type="match status" value="1"/>
</dbReference>
<dbReference type="PANTHER" id="PTHR14911">
    <property type="entry name" value="THUMP DOMAIN-CONTAINING"/>
    <property type="match status" value="1"/>
</dbReference>
<dbReference type="GO" id="GO:0030488">
    <property type="term" value="P:tRNA methylation"/>
    <property type="evidence" value="ECO:0007669"/>
    <property type="project" value="TreeGrafter"/>
</dbReference>
<evidence type="ECO:0000313" key="2">
    <source>
        <dbReference type="EMBL" id="OBZ86315.1"/>
    </source>
</evidence>
<dbReference type="AlphaFoldDB" id="A0A1C7NB10"/>
<protein>
    <submittedName>
        <fullName evidence="2">THUMP domain-containing protein 3</fullName>
    </submittedName>
</protein>
<dbReference type="InterPro" id="IPR029063">
    <property type="entry name" value="SAM-dependent_MTases_sf"/>
</dbReference>
<dbReference type="SUPFAM" id="SSF143437">
    <property type="entry name" value="THUMP domain-like"/>
    <property type="match status" value="1"/>
</dbReference>
<reference evidence="2 3" key="1">
    <citation type="submission" date="2016-03" db="EMBL/GenBank/DDBJ databases">
        <title>Choanephora cucurbitarum.</title>
        <authorList>
            <person name="Min B."/>
            <person name="Park H."/>
            <person name="Park J.-H."/>
            <person name="Shin H.-D."/>
            <person name="Choi I.-G."/>
        </authorList>
    </citation>
    <scope>NUCLEOTIDE SEQUENCE [LARGE SCALE GENOMIC DNA]</scope>
    <source>
        <strain evidence="2 3">KUS-F28377</strain>
    </source>
</reference>
<dbReference type="CDD" id="cd02440">
    <property type="entry name" value="AdoMet_MTases"/>
    <property type="match status" value="1"/>
</dbReference>
<dbReference type="EMBL" id="LUGH01000310">
    <property type="protein sequence ID" value="OBZ86315.1"/>
    <property type="molecule type" value="Genomic_DNA"/>
</dbReference>
<organism evidence="2 3">
    <name type="scientific">Choanephora cucurbitarum</name>
    <dbReference type="NCBI Taxonomy" id="101091"/>
    <lineage>
        <taxon>Eukaryota</taxon>
        <taxon>Fungi</taxon>
        <taxon>Fungi incertae sedis</taxon>
        <taxon>Mucoromycota</taxon>
        <taxon>Mucoromycotina</taxon>
        <taxon>Mucoromycetes</taxon>
        <taxon>Mucorales</taxon>
        <taxon>Mucorineae</taxon>
        <taxon>Choanephoraceae</taxon>
        <taxon>Choanephoroideae</taxon>
        <taxon>Choanephora</taxon>
    </lineage>
</organism>
<dbReference type="OrthoDB" id="47730at2759"/>
<dbReference type="GO" id="GO:0016423">
    <property type="term" value="F:tRNA (guanine) methyltransferase activity"/>
    <property type="evidence" value="ECO:0007669"/>
    <property type="project" value="TreeGrafter"/>
</dbReference>
<dbReference type="GO" id="GO:0043527">
    <property type="term" value="C:tRNA methyltransferase complex"/>
    <property type="evidence" value="ECO:0007669"/>
    <property type="project" value="UniProtKB-ARBA"/>
</dbReference>
<feature type="domain" description="Ribosomal RNA large subunit methyltransferase K/L-like methyltransferase" evidence="1">
    <location>
        <begin position="191"/>
        <end position="341"/>
    </location>
</feature>
<accession>A0A1C7NB10</accession>
<comment type="caution">
    <text evidence="2">The sequence shown here is derived from an EMBL/GenBank/DDBJ whole genome shotgun (WGS) entry which is preliminary data.</text>
</comment>
<dbReference type="Gene3D" id="3.40.50.150">
    <property type="entry name" value="Vaccinia Virus protein VP39"/>
    <property type="match status" value="1"/>
</dbReference>
<sequence length="372" mass="42470">MIHALVVFHVPEGKVILNIDKRLKCVIGLEFVAARDIESALPFESSITHEPKTGYVHVSCQVESYLWLKEFIRNARIYSIYSATLIASVSNLNVLSTELLEDITRRAPWHAILPDAPSHASFRATFKKGRLKHAIPSQTLAGHMGSIFSSFYPDWKVKMTDYDYEIIGLWLPDHQFLLGLTLSIQDQAQRHRIYTGRTSLNPCIAYCLVLLADPKPGQIVFDMCCGTATIPIEGASRFKDVFWLGGEVKMETLTELALGNVKYCGLKNVDLMLSDGRKLCYRDGSIDMIVSDWPWGLRENSYKQIQGLYPKFMKQMWRTLKPEGKAYIVTQGHKLMKRVLDYDWCQKLWKIEHILPFGIGGYDVNLYILSKI</sequence>
<name>A0A1C7NB10_9FUNG</name>
<dbReference type="STRING" id="101091.A0A1C7NB10"/>
<gene>
    <name evidence="2" type="primary">THUMPD3</name>
    <name evidence="2" type="ORF">A0J61_05634</name>
</gene>
<dbReference type="PANTHER" id="PTHR14911:SF13">
    <property type="entry name" value="TRNA (GUANINE(6)-N2)-METHYLTRANSFERASE THUMP3"/>
    <property type="match status" value="1"/>
</dbReference>
<dbReference type="InterPro" id="IPR000241">
    <property type="entry name" value="RlmKL-like_Mtase"/>
</dbReference>
<evidence type="ECO:0000259" key="1">
    <source>
        <dbReference type="Pfam" id="PF01170"/>
    </source>
</evidence>